<protein>
    <submittedName>
        <fullName evidence="1">Uncharacterized protein</fullName>
    </submittedName>
</protein>
<reference evidence="1 2" key="1">
    <citation type="submission" date="2016-10" db="EMBL/GenBank/DDBJ databases">
        <title>Genome sequence of the basidiomycete white-rot fungus Trametes pubescens.</title>
        <authorList>
            <person name="Makela M.R."/>
            <person name="Granchi Z."/>
            <person name="Peng M."/>
            <person name="De Vries R.P."/>
            <person name="Grigoriev I."/>
            <person name="Riley R."/>
            <person name="Hilden K."/>
        </authorList>
    </citation>
    <scope>NUCLEOTIDE SEQUENCE [LARGE SCALE GENOMIC DNA]</scope>
    <source>
        <strain evidence="1 2">FBCC735</strain>
    </source>
</reference>
<comment type="caution">
    <text evidence="1">The sequence shown here is derived from an EMBL/GenBank/DDBJ whole genome shotgun (WGS) entry which is preliminary data.</text>
</comment>
<evidence type="ECO:0000313" key="2">
    <source>
        <dbReference type="Proteomes" id="UP000184267"/>
    </source>
</evidence>
<accession>A0A1M2V9S5</accession>
<organism evidence="1 2">
    <name type="scientific">Trametes pubescens</name>
    <name type="common">White-rot fungus</name>
    <dbReference type="NCBI Taxonomy" id="154538"/>
    <lineage>
        <taxon>Eukaryota</taxon>
        <taxon>Fungi</taxon>
        <taxon>Dikarya</taxon>
        <taxon>Basidiomycota</taxon>
        <taxon>Agaricomycotina</taxon>
        <taxon>Agaricomycetes</taxon>
        <taxon>Polyporales</taxon>
        <taxon>Polyporaceae</taxon>
        <taxon>Trametes</taxon>
    </lineage>
</organism>
<dbReference type="AlphaFoldDB" id="A0A1M2V9S5"/>
<proteinExistence type="predicted"/>
<dbReference type="Proteomes" id="UP000184267">
    <property type="component" value="Unassembled WGS sequence"/>
</dbReference>
<sequence length="108" mass="11634">MSHYMPFVPPDDIVDAAVSMLQNQGRLKRDGSGWHWPVLVGGNAEREAYGFLVDVSTTLCNLSVFPTSTHSQKPGADFKIDAIFALISPATPSAVPTNPTFTDMVVIA</sequence>
<keyword evidence="2" id="KW-1185">Reference proteome</keyword>
<dbReference type="EMBL" id="MNAD01001548">
    <property type="protein sequence ID" value="OJT04309.1"/>
    <property type="molecule type" value="Genomic_DNA"/>
</dbReference>
<evidence type="ECO:0000313" key="1">
    <source>
        <dbReference type="EMBL" id="OJT04309.1"/>
    </source>
</evidence>
<name>A0A1M2V9S5_TRAPU</name>
<gene>
    <name evidence="1" type="ORF">TRAPUB_4943</name>
</gene>